<protein>
    <submittedName>
        <fullName evidence="1">Uncharacterized protein</fullName>
    </submittedName>
</protein>
<evidence type="ECO:0000313" key="1">
    <source>
        <dbReference type="EMBL" id="AYV84935.1"/>
    </source>
</evidence>
<proteinExistence type="predicted"/>
<sequence>MYFTVEIMNKVDQIFFYESNEINRAQFYQEFDSYIQEHKEELYSMMDYNSSLKIITYYDDGNMDVEKYNIFSFKPKFGIINSDV</sequence>
<name>A0A3G5ACH9_9VIRU</name>
<reference evidence="1" key="1">
    <citation type="submission" date="2018-10" db="EMBL/GenBank/DDBJ databases">
        <title>Hidden diversity of soil giant viruses.</title>
        <authorList>
            <person name="Schulz F."/>
            <person name="Alteio L."/>
            <person name="Goudeau D."/>
            <person name="Ryan E.M."/>
            <person name="Malmstrom R.R."/>
            <person name="Blanchard J."/>
            <person name="Woyke T."/>
        </authorList>
    </citation>
    <scope>NUCLEOTIDE SEQUENCE</scope>
    <source>
        <strain evidence="1">SAV1</strain>
    </source>
</reference>
<gene>
    <name evidence="1" type="ORF">Satyrvirus1_21</name>
</gene>
<dbReference type="EMBL" id="MK072437">
    <property type="protein sequence ID" value="AYV84935.1"/>
    <property type="molecule type" value="Genomic_DNA"/>
</dbReference>
<organism evidence="1">
    <name type="scientific">Satyrvirus sp</name>
    <dbReference type="NCBI Taxonomy" id="2487771"/>
    <lineage>
        <taxon>Viruses</taxon>
        <taxon>Varidnaviria</taxon>
        <taxon>Bamfordvirae</taxon>
        <taxon>Nucleocytoviricota</taxon>
        <taxon>Megaviricetes</taxon>
        <taxon>Imitervirales</taxon>
        <taxon>Mimiviridae</taxon>
        <taxon>Megamimivirinae</taxon>
    </lineage>
</organism>
<accession>A0A3G5ACH9</accession>